<sequence length="282" mass="26838">MRSSVMSIRTITRSACALSATTLLALGAASCGNGSDDGGADTAQGGDSAASDGGGASQEPADGASDGGGASDSGAASDESSDGSSSASSDSSTPSDDTSDDTSDGSSGKGSSDDDSSVSSKGAGSGTASGKADGGGSNDKVSDCTASNLDVSVSQGDPAAGSVMFTISFTNTGDDPCRIGGYPGVSAVGGGNGTQLGKAAQRGRAGKAAVLIPNGHAEASLKAVDVGDGGGPLGDECKATDADGWRIYAPGSKKAAYVEQDGLHGCAGDVDWLTVDGVHGMK</sequence>
<comment type="caution">
    <text evidence="4">The sequence shown here is derived from an EMBL/GenBank/DDBJ whole genome shotgun (WGS) entry which is preliminary data.</text>
</comment>
<organism evidence="4 5">
    <name type="scientific">Brachybacterium halotolerans</name>
    <dbReference type="NCBI Taxonomy" id="2795215"/>
    <lineage>
        <taxon>Bacteria</taxon>
        <taxon>Bacillati</taxon>
        <taxon>Actinomycetota</taxon>
        <taxon>Actinomycetes</taxon>
        <taxon>Micrococcales</taxon>
        <taxon>Dermabacteraceae</taxon>
        <taxon>Brachybacterium</taxon>
    </lineage>
</organism>
<evidence type="ECO:0000313" key="5">
    <source>
        <dbReference type="Proteomes" id="UP000612352"/>
    </source>
</evidence>
<feature type="signal peptide" evidence="2">
    <location>
        <begin position="1"/>
        <end position="25"/>
    </location>
</feature>
<dbReference type="Proteomes" id="UP000612352">
    <property type="component" value="Unassembled WGS sequence"/>
</dbReference>
<reference evidence="4 5" key="1">
    <citation type="submission" date="2020-12" db="EMBL/GenBank/DDBJ databases">
        <title>Brachybacterium sp. MASK1Z-5, whole genome shotgun sequence.</title>
        <authorList>
            <person name="Tuo L."/>
        </authorList>
    </citation>
    <scope>NUCLEOTIDE SEQUENCE [LARGE SCALE GENOMIC DNA]</scope>
    <source>
        <strain evidence="4 5">MASK1Z-5</strain>
    </source>
</reference>
<protein>
    <submittedName>
        <fullName evidence="4">DUF4232 domain-containing protein</fullName>
    </submittedName>
</protein>
<accession>A0ABS1BE13</accession>
<feature type="region of interest" description="Disordered" evidence="1">
    <location>
        <begin position="28"/>
        <end position="141"/>
    </location>
</feature>
<proteinExistence type="predicted"/>
<dbReference type="RefSeq" id="WP_200503779.1">
    <property type="nucleotide sequence ID" value="NZ_JAEDAJ010000015.1"/>
</dbReference>
<keyword evidence="2" id="KW-0732">Signal</keyword>
<keyword evidence="5" id="KW-1185">Reference proteome</keyword>
<evidence type="ECO:0000256" key="2">
    <source>
        <dbReference type="SAM" id="SignalP"/>
    </source>
</evidence>
<dbReference type="InterPro" id="IPR025326">
    <property type="entry name" value="DUF4232"/>
</dbReference>
<evidence type="ECO:0000256" key="1">
    <source>
        <dbReference type="SAM" id="MobiDB-lite"/>
    </source>
</evidence>
<evidence type="ECO:0000259" key="3">
    <source>
        <dbReference type="Pfam" id="PF14016"/>
    </source>
</evidence>
<evidence type="ECO:0000313" key="4">
    <source>
        <dbReference type="EMBL" id="MBK0332885.1"/>
    </source>
</evidence>
<gene>
    <name evidence="4" type="ORF">I8D64_15895</name>
</gene>
<dbReference type="Pfam" id="PF14016">
    <property type="entry name" value="DUF4232"/>
    <property type="match status" value="1"/>
</dbReference>
<feature type="compositionally biased region" description="Low complexity" evidence="1">
    <location>
        <begin position="72"/>
        <end position="96"/>
    </location>
</feature>
<name>A0ABS1BE13_9MICO</name>
<feature type="domain" description="DUF4232" evidence="3">
    <location>
        <begin position="144"/>
        <end position="278"/>
    </location>
</feature>
<feature type="chain" id="PRO_5046070154" evidence="2">
    <location>
        <begin position="26"/>
        <end position="282"/>
    </location>
</feature>
<dbReference type="EMBL" id="JAEDAJ010000015">
    <property type="protein sequence ID" value="MBK0332885.1"/>
    <property type="molecule type" value="Genomic_DNA"/>
</dbReference>
<feature type="compositionally biased region" description="Low complexity" evidence="1">
    <location>
        <begin position="28"/>
        <end position="51"/>
    </location>
</feature>
<feature type="compositionally biased region" description="Gly residues" evidence="1">
    <location>
        <begin position="123"/>
        <end position="137"/>
    </location>
</feature>
<dbReference type="PROSITE" id="PS51257">
    <property type="entry name" value="PROKAR_LIPOPROTEIN"/>
    <property type="match status" value="1"/>
</dbReference>